<name>A0AAD5S8G6_9FUNG</name>
<feature type="compositionally biased region" description="Polar residues" evidence="2">
    <location>
        <begin position="128"/>
        <end position="139"/>
    </location>
</feature>
<dbReference type="Proteomes" id="UP001212841">
    <property type="component" value="Unassembled WGS sequence"/>
</dbReference>
<feature type="region of interest" description="Disordered" evidence="2">
    <location>
        <begin position="33"/>
        <end position="65"/>
    </location>
</feature>
<reference evidence="3" key="1">
    <citation type="submission" date="2020-05" db="EMBL/GenBank/DDBJ databases">
        <title>Phylogenomic resolution of chytrid fungi.</title>
        <authorList>
            <person name="Stajich J.E."/>
            <person name="Amses K."/>
            <person name="Simmons R."/>
            <person name="Seto K."/>
            <person name="Myers J."/>
            <person name="Bonds A."/>
            <person name="Quandt C.A."/>
            <person name="Barry K."/>
            <person name="Liu P."/>
            <person name="Grigoriev I."/>
            <person name="Longcore J.E."/>
            <person name="James T.Y."/>
        </authorList>
    </citation>
    <scope>NUCLEOTIDE SEQUENCE</scope>
    <source>
        <strain evidence="3">JEL0318</strain>
    </source>
</reference>
<comment type="caution">
    <text evidence="3">The sequence shown here is derived from an EMBL/GenBank/DDBJ whole genome shotgun (WGS) entry which is preliminary data.</text>
</comment>
<feature type="region of interest" description="Disordered" evidence="2">
    <location>
        <begin position="126"/>
        <end position="223"/>
    </location>
</feature>
<gene>
    <name evidence="3" type="ORF">HK097_009747</name>
</gene>
<dbReference type="AlphaFoldDB" id="A0AAD5S8G6"/>
<evidence type="ECO:0000313" key="4">
    <source>
        <dbReference type="Proteomes" id="UP001212841"/>
    </source>
</evidence>
<organism evidence="3 4">
    <name type="scientific">Rhizophlyctis rosea</name>
    <dbReference type="NCBI Taxonomy" id="64517"/>
    <lineage>
        <taxon>Eukaryota</taxon>
        <taxon>Fungi</taxon>
        <taxon>Fungi incertae sedis</taxon>
        <taxon>Chytridiomycota</taxon>
        <taxon>Chytridiomycota incertae sedis</taxon>
        <taxon>Chytridiomycetes</taxon>
        <taxon>Rhizophlyctidales</taxon>
        <taxon>Rhizophlyctidaceae</taxon>
        <taxon>Rhizophlyctis</taxon>
    </lineage>
</organism>
<dbReference type="Gene3D" id="1.25.40.10">
    <property type="entry name" value="Tetratricopeptide repeat domain"/>
    <property type="match status" value="1"/>
</dbReference>
<feature type="compositionally biased region" description="Basic residues" evidence="2">
    <location>
        <begin position="552"/>
        <end position="563"/>
    </location>
</feature>
<evidence type="ECO:0008006" key="5">
    <source>
        <dbReference type="Google" id="ProtNLM"/>
    </source>
</evidence>
<proteinExistence type="predicted"/>
<accession>A0AAD5S8G6</accession>
<evidence type="ECO:0000313" key="3">
    <source>
        <dbReference type="EMBL" id="KAJ3049227.1"/>
    </source>
</evidence>
<feature type="region of interest" description="Disordered" evidence="2">
    <location>
        <begin position="541"/>
        <end position="563"/>
    </location>
</feature>
<feature type="compositionally biased region" description="Polar residues" evidence="2">
    <location>
        <begin position="150"/>
        <end position="166"/>
    </location>
</feature>
<dbReference type="PANTHER" id="PTHR47447:SF24">
    <property type="entry name" value="PENTATRICOPEPTIDE REPEAT-CONTAINING PROTEIN"/>
    <property type="match status" value="1"/>
</dbReference>
<protein>
    <recommendedName>
        <fullName evidence="5">Pentatricopeptide repeat-containing protein</fullName>
    </recommendedName>
</protein>
<dbReference type="EMBL" id="JADGJD010000674">
    <property type="protein sequence ID" value="KAJ3049227.1"/>
    <property type="molecule type" value="Genomic_DNA"/>
</dbReference>
<keyword evidence="1" id="KW-0677">Repeat</keyword>
<feature type="non-terminal residue" evidence="3">
    <location>
        <position position="629"/>
    </location>
</feature>
<evidence type="ECO:0000256" key="1">
    <source>
        <dbReference type="ARBA" id="ARBA00022737"/>
    </source>
</evidence>
<evidence type="ECO:0000256" key="2">
    <source>
        <dbReference type="SAM" id="MobiDB-lite"/>
    </source>
</evidence>
<feature type="compositionally biased region" description="Polar residues" evidence="2">
    <location>
        <begin position="203"/>
        <end position="217"/>
    </location>
</feature>
<feature type="compositionally biased region" description="Pro residues" evidence="2">
    <location>
        <begin position="187"/>
        <end position="201"/>
    </location>
</feature>
<feature type="compositionally biased region" description="Polar residues" evidence="2">
    <location>
        <begin position="33"/>
        <end position="54"/>
    </location>
</feature>
<sequence>MLSVTAPLRHSISRTKPYHPSASFKLLRHFSRQRPTAYSSTRQNAPADNANPKTDSADDSVEPVTPDLTDDLLVFDFSSVKQKHPIGPESVQTLVELSKTFAPASETNSTRQSSFTFADSLFEPWDASKSSPVETSNDSPPKVKTKHSPKPQSSRSKNTVPRQSTIRHGPTPSPTPASTIKNQLPSTPSPAPPQPPSPPSPSTDNQKSTFPELQQSPSPEPTELVVKVKVNPIERLRSFLYKVDANPADVWQAFAVYRKQSGTDVRAIKGIEPTDKRDLLAILVKDTHERRHKRIWDILNLFSENGGTLISLDFDAYLEAVGGKLVFDTSQDVLTLMRKHSIPYTTSLFNKILKSLSTKHSLPNFRRTMHTMEAENVPLDNESYQLIISTFLDAARLSSTPPDYASKHLSVASQYAIQALRNPSLTLHPKSVFRNLISDLILETSKDLEKTSTTEELSRLALSSKHLPHAPQIYNVLIKMYLEKDDEAQAWKTIDKARGAGLQYHNEGSCYAFIVYYWRRGEVSRAEEVFETYENDVARRPREVKPGDSSMRKGKKPPSTKRHPNAAIYRAMVLGYAHHDLPLSALHILRIKMKELNIPRPAHLFAEVIFSLEKMGRLPEAIQVIEEME</sequence>
<keyword evidence="4" id="KW-1185">Reference proteome</keyword>
<dbReference type="InterPro" id="IPR011990">
    <property type="entry name" value="TPR-like_helical_dom_sf"/>
</dbReference>
<dbReference type="PANTHER" id="PTHR47447">
    <property type="entry name" value="OS03G0856100 PROTEIN"/>
    <property type="match status" value="1"/>
</dbReference>